<evidence type="ECO:0000313" key="6">
    <source>
        <dbReference type="Proteomes" id="UP000649604"/>
    </source>
</evidence>
<dbReference type="AlphaFoldDB" id="A0A9D5JZZ2"/>
<dbReference type="PANTHER" id="PTHR30483:SF37">
    <property type="entry name" value="ABC TRANSPORTER SUBSTRATE-BINDING PROTEIN"/>
    <property type="match status" value="1"/>
</dbReference>
<dbReference type="Pfam" id="PF13458">
    <property type="entry name" value="Peripla_BP_6"/>
    <property type="match status" value="1"/>
</dbReference>
<evidence type="ECO:0000313" key="5">
    <source>
        <dbReference type="EMBL" id="MBD3327338.1"/>
    </source>
</evidence>
<sequence>MIWEKIINAKGGILGRPVEVKIYDDQSDPTTTARLYEKLITQDEVDVLIAPWSDDMTMPATTVAERYKKPIVTGGAPLDTIWSRGYKYVCGLLPASYDYVGVAVRLLEGNVETAVIMNNELIYTTGFGDAGVTNLKELDIELLAREIYAASATDFTSVLTKFRGLNPDFLIGGTGVEDAIQILRQAKEVGLNAKAFYFTIAPGELEFVNLLSEDAVALVQQIHARGVTIVLIEHVLEAVMAVAQRIIVLDQGRKIADDIPERIVKHPEVIRAYLGGQGGARLNA</sequence>
<feature type="domain" description="Leucine-binding protein" evidence="4">
    <location>
        <begin position="7"/>
        <end position="196"/>
    </location>
</feature>
<evidence type="ECO:0000259" key="4">
    <source>
        <dbReference type="Pfam" id="PF13458"/>
    </source>
</evidence>
<dbReference type="EMBL" id="WJJP01000723">
    <property type="protein sequence ID" value="MBD3327338.1"/>
    <property type="molecule type" value="Genomic_DNA"/>
</dbReference>
<comment type="similarity">
    <text evidence="1">Belongs to the leucine-binding protein family.</text>
</comment>
<feature type="domain" description="Branched-chain amino acid ATP-binding cassette transporter C-terminal" evidence="3">
    <location>
        <begin position="253"/>
        <end position="276"/>
    </location>
</feature>
<dbReference type="InterPro" id="IPR027417">
    <property type="entry name" value="P-loop_NTPase"/>
</dbReference>
<evidence type="ECO:0000256" key="1">
    <source>
        <dbReference type="ARBA" id="ARBA00010062"/>
    </source>
</evidence>
<name>A0A9D5JZZ2_9BACT</name>
<dbReference type="Proteomes" id="UP000649604">
    <property type="component" value="Unassembled WGS sequence"/>
</dbReference>
<dbReference type="InterPro" id="IPR032823">
    <property type="entry name" value="BCA_ABC_TP_C"/>
</dbReference>
<evidence type="ECO:0000256" key="2">
    <source>
        <dbReference type="ARBA" id="ARBA00022729"/>
    </source>
</evidence>
<gene>
    <name evidence="5" type="ORF">GF339_22320</name>
</gene>
<dbReference type="Gene3D" id="3.40.50.2300">
    <property type="match status" value="2"/>
</dbReference>
<accession>A0A9D5JZZ2</accession>
<dbReference type="SUPFAM" id="SSF52540">
    <property type="entry name" value="P-loop containing nucleoside triphosphate hydrolases"/>
    <property type="match status" value="1"/>
</dbReference>
<protein>
    <submittedName>
        <fullName evidence="5">ABC transporter substrate-binding protein</fullName>
    </submittedName>
</protein>
<evidence type="ECO:0000259" key="3">
    <source>
        <dbReference type="Pfam" id="PF12399"/>
    </source>
</evidence>
<dbReference type="InterPro" id="IPR028082">
    <property type="entry name" value="Peripla_BP_I"/>
</dbReference>
<organism evidence="5 6">
    <name type="scientific">candidate division KSB3 bacterium</name>
    <dbReference type="NCBI Taxonomy" id="2044937"/>
    <lineage>
        <taxon>Bacteria</taxon>
        <taxon>candidate division KSB3</taxon>
    </lineage>
</organism>
<dbReference type="SUPFAM" id="SSF53822">
    <property type="entry name" value="Periplasmic binding protein-like I"/>
    <property type="match status" value="1"/>
</dbReference>
<keyword evidence="2" id="KW-0732">Signal</keyword>
<comment type="caution">
    <text evidence="5">The sequence shown here is derived from an EMBL/GenBank/DDBJ whole genome shotgun (WGS) entry which is preliminary data.</text>
</comment>
<reference evidence="5" key="1">
    <citation type="submission" date="2019-11" db="EMBL/GenBank/DDBJ databases">
        <title>Microbial mats filling the niche in hypersaline microbial mats.</title>
        <authorList>
            <person name="Wong H.L."/>
            <person name="Macleod F.I."/>
            <person name="White R.A. III"/>
            <person name="Burns B.P."/>
        </authorList>
    </citation>
    <scope>NUCLEOTIDE SEQUENCE</scope>
    <source>
        <strain evidence="5">Rbin_158</strain>
    </source>
</reference>
<dbReference type="Pfam" id="PF12399">
    <property type="entry name" value="BCA_ABC_TP_C"/>
    <property type="match status" value="1"/>
</dbReference>
<dbReference type="InterPro" id="IPR051010">
    <property type="entry name" value="BCAA_transport"/>
</dbReference>
<dbReference type="InterPro" id="IPR028081">
    <property type="entry name" value="Leu-bd"/>
</dbReference>
<dbReference type="PANTHER" id="PTHR30483">
    <property type="entry name" value="LEUCINE-SPECIFIC-BINDING PROTEIN"/>
    <property type="match status" value="1"/>
</dbReference>
<proteinExistence type="inferred from homology"/>
<dbReference type="Gene3D" id="3.40.50.300">
    <property type="entry name" value="P-loop containing nucleotide triphosphate hydrolases"/>
    <property type="match status" value="1"/>
</dbReference>